<comment type="caution">
    <text evidence="1">The sequence shown here is derived from an EMBL/GenBank/DDBJ whole genome shotgun (WGS) entry which is preliminary data.</text>
</comment>
<reference evidence="2" key="1">
    <citation type="journal article" date="2022" name="Mol. Ecol. Resour.">
        <title>The genomes of chicory, endive, great burdock and yacon provide insights into Asteraceae palaeo-polyploidization history and plant inulin production.</title>
        <authorList>
            <person name="Fan W."/>
            <person name="Wang S."/>
            <person name="Wang H."/>
            <person name="Wang A."/>
            <person name="Jiang F."/>
            <person name="Liu H."/>
            <person name="Zhao H."/>
            <person name="Xu D."/>
            <person name="Zhang Y."/>
        </authorList>
    </citation>
    <scope>NUCLEOTIDE SEQUENCE [LARGE SCALE GENOMIC DNA]</scope>
    <source>
        <strain evidence="2">cv. Yunnan</strain>
    </source>
</reference>
<keyword evidence="2" id="KW-1185">Reference proteome</keyword>
<organism evidence="1 2">
    <name type="scientific">Smallanthus sonchifolius</name>
    <dbReference type="NCBI Taxonomy" id="185202"/>
    <lineage>
        <taxon>Eukaryota</taxon>
        <taxon>Viridiplantae</taxon>
        <taxon>Streptophyta</taxon>
        <taxon>Embryophyta</taxon>
        <taxon>Tracheophyta</taxon>
        <taxon>Spermatophyta</taxon>
        <taxon>Magnoliopsida</taxon>
        <taxon>eudicotyledons</taxon>
        <taxon>Gunneridae</taxon>
        <taxon>Pentapetalae</taxon>
        <taxon>asterids</taxon>
        <taxon>campanulids</taxon>
        <taxon>Asterales</taxon>
        <taxon>Asteraceae</taxon>
        <taxon>Asteroideae</taxon>
        <taxon>Heliantheae alliance</taxon>
        <taxon>Millerieae</taxon>
        <taxon>Smallanthus</taxon>
    </lineage>
</organism>
<accession>A0ACB8YN04</accession>
<dbReference type="EMBL" id="CM042044">
    <property type="protein sequence ID" value="KAI3686855.1"/>
    <property type="molecule type" value="Genomic_DNA"/>
</dbReference>
<evidence type="ECO:0000313" key="1">
    <source>
        <dbReference type="EMBL" id="KAI3686855.1"/>
    </source>
</evidence>
<reference evidence="1 2" key="2">
    <citation type="journal article" date="2022" name="Mol. Ecol. Resour.">
        <title>The genomes of chicory, endive, great burdock and yacon provide insights into Asteraceae paleo-polyploidization history and plant inulin production.</title>
        <authorList>
            <person name="Fan W."/>
            <person name="Wang S."/>
            <person name="Wang H."/>
            <person name="Wang A."/>
            <person name="Jiang F."/>
            <person name="Liu H."/>
            <person name="Zhao H."/>
            <person name="Xu D."/>
            <person name="Zhang Y."/>
        </authorList>
    </citation>
    <scope>NUCLEOTIDE SEQUENCE [LARGE SCALE GENOMIC DNA]</scope>
    <source>
        <strain evidence="2">cv. Yunnan</strain>
        <tissue evidence="1">Leaves</tissue>
    </source>
</reference>
<sequence>MANRDQPVNGKHSKLSLRKDGNLVLTDASQYNIWSTQIKSNSSLQLQLHNIGNLILHERGNYPIWRSFDHPADTLLPNQPLTRNTKLVSSRSSTNYSSGFYKLFFDIDNVLRLHYHSPEMTTVYWPDPGFLPWEVPVFVYEKSGS</sequence>
<protein>
    <submittedName>
        <fullName evidence="1">Uncharacterized protein</fullName>
    </submittedName>
</protein>
<gene>
    <name evidence="1" type="ORF">L1987_80544</name>
</gene>
<name>A0ACB8YN04_9ASTR</name>
<evidence type="ECO:0000313" key="2">
    <source>
        <dbReference type="Proteomes" id="UP001056120"/>
    </source>
</evidence>
<proteinExistence type="predicted"/>
<dbReference type="Proteomes" id="UP001056120">
    <property type="component" value="Linkage Group LG27"/>
</dbReference>